<evidence type="ECO:0000259" key="10">
    <source>
        <dbReference type="Pfam" id="PF04095"/>
    </source>
</evidence>
<evidence type="ECO:0000256" key="7">
    <source>
        <dbReference type="ARBA" id="ARBA00022679"/>
    </source>
</evidence>
<gene>
    <name evidence="12" type="ORF">CANARDRAFT_27297</name>
</gene>
<comment type="pathway">
    <text evidence="1 9">Cofactor biosynthesis; NAD(+) biosynthesis; nicotinate D-ribonucleotide from nicotinate: step 1/1.</text>
</comment>
<dbReference type="InterPro" id="IPR007229">
    <property type="entry name" value="Nic_PRibTrfase-Fam"/>
</dbReference>
<dbReference type="InterPro" id="IPR040727">
    <property type="entry name" value="NAPRTase_N"/>
</dbReference>
<dbReference type="Pfam" id="PF17767">
    <property type="entry name" value="NAPRTase_N"/>
    <property type="match status" value="1"/>
</dbReference>
<keyword evidence="13" id="KW-1185">Reference proteome</keyword>
<comment type="catalytic activity">
    <reaction evidence="8 9">
        <text>5-phospho-alpha-D-ribose 1-diphosphate + nicotinate + ATP + H2O = nicotinate beta-D-ribonucleotide + ADP + phosphate + diphosphate</text>
        <dbReference type="Rhea" id="RHEA:36163"/>
        <dbReference type="ChEBI" id="CHEBI:15377"/>
        <dbReference type="ChEBI" id="CHEBI:30616"/>
        <dbReference type="ChEBI" id="CHEBI:32544"/>
        <dbReference type="ChEBI" id="CHEBI:33019"/>
        <dbReference type="ChEBI" id="CHEBI:43474"/>
        <dbReference type="ChEBI" id="CHEBI:57502"/>
        <dbReference type="ChEBI" id="CHEBI:58017"/>
        <dbReference type="ChEBI" id="CHEBI:456216"/>
        <dbReference type="EC" id="6.3.4.21"/>
    </reaction>
</comment>
<dbReference type="Proteomes" id="UP000094801">
    <property type="component" value="Unassembled WGS sequence"/>
</dbReference>
<dbReference type="GO" id="GO:0004516">
    <property type="term" value="F:nicotinate phosphoribosyltransferase activity"/>
    <property type="evidence" value="ECO:0007669"/>
    <property type="project" value="UniProtKB-UniRule"/>
</dbReference>
<evidence type="ECO:0000256" key="5">
    <source>
        <dbReference type="ARBA" id="ARBA00022598"/>
    </source>
</evidence>
<evidence type="ECO:0000256" key="2">
    <source>
        <dbReference type="ARBA" id="ARBA00010897"/>
    </source>
</evidence>
<dbReference type="EC" id="6.3.4.21" evidence="3 9"/>
<keyword evidence="7" id="KW-0808">Transferase</keyword>
<dbReference type="FunFam" id="3.20.140.10:FF:000009">
    <property type="entry name" value="Nicotinate phosphoribosyltransferase"/>
    <property type="match status" value="1"/>
</dbReference>
<dbReference type="PIRSF" id="PIRSF000484">
    <property type="entry name" value="NAPRT"/>
    <property type="match status" value="1"/>
</dbReference>
<dbReference type="STRING" id="983967.A0A1E4T5D8"/>
<dbReference type="HAMAP" id="MF_00570">
    <property type="entry name" value="NAPRTase"/>
    <property type="match status" value="1"/>
</dbReference>
<dbReference type="OrthoDB" id="193380at2759"/>
<proteinExistence type="inferred from homology"/>
<dbReference type="InterPro" id="IPR041525">
    <property type="entry name" value="N/Namide_PRibTrfase"/>
</dbReference>
<evidence type="ECO:0000313" key="12">
    <source>
        <dbReference type="EMBL" id="ODV86955.1"/>
    </source>
</evidence>
<evidence type="ECO:0000256" key="6">
    <source>
        <dbReference type="ARBA" id="ARBA00022642"/>
    </source>
</evidence>
<dbReference type="PANTHER" id="PTHR11098:SF1">
    <property type="entry name" value="NICOTINATE PHOSPHORIBOSYLTRANSFERASE"/>
    <property type="match status" value="1"/>
</dbReference>
<feature type="domain" description="Nicotinate phosphoribosyltransferase N-terminal" evidence="11">
    <location>
        <begin position="11"/>
        <end position="134"/>
    </location>
</feature>
<dbReference type="AlphaFoldDB" id="A0A1E4T5D8"/>
<evidence type="ECO:0000256" key="8">
    <source>
        <dbReference type="ARBA" id="ARBA00048668"/>
    </source>
</evidence>
<dbReference type="GO" id="GO:0005829">
    <property type="term" value="C:cytosol"/>
    <property type="evidence" value="ECO:0007669"/>
    <property type="project" value="TreeGrafter"/>
</dbReference>
<dbReference type="InterPro" id="IPR036068">
    <property type="entry name" value="Nicotinate_pribotase-like_C"/>
</dbReference>
<dbReference type="SUPFAM" id="SSF54675">
    <property type="entry name" value="Nicotinate/Quinolinate PRTase N-terminal domain-like"/>
    <property type="match status" value="1"/>
</dbReference>
<protein>
    <recommendedName>
        <fullName evidence="3 9">Nicotinate phosphoribosyltransferase</fullName>
        <ecNumber evidence="3 9">6.3.4.21</ecNumber>
    </recommendedName>
</protein>
<comment type="similarity">
    <text evidence="2 9">Belongs to the NAPRTase family.</text>
</comment>
<evidence type="ECO:0000256" key="3">
    <source>
        <dbReference type="ARBA" id="ARBA00013236"/>
    </source>
</evidence>
<reference evidence="13" key="1">
    <citation type="submission" date="2016-04" db="EMBL/GenBank/DDBJ databases">
        <title>Comparative genomics of biotechnologically important yeasts.</title>
        <authorList>
            <consortium name="DOE Joint Genome Institute"/>
            <person name="Riley R."/>
            <person name="Haridas S."/>
            <person name="Wolfe K.H."/>
            <person name="Lopes M.R."/>
            <person name="Hittinger C.T."/>
            <person name="Goker M."/>
            <person name="Salamov A."/>
            <person name="Wisecaver J."/>
            <person name="Long T.M."/>
            <person name="Aerts A.L."/>
            <person name="Barry K."/>
            <person name="Choi C."/>
            <person name="Clum A."/>
            <person name="Coughlan A.Y."/>
            <person name="Deshpande S."/>
            <person name="Douglass A.P."/>
            <person name="Hanson S.J."/>
            <person name="Klenk H.-P."/>
            <person name="Labutti K."/>
            <person name="Lapidus A."/>
            <person name="Lindquist E."/>
            <person name="Lipzen A."/>
            <person name="Meier-Kolthoff J.P."/>
            <person name="Ohm R.A."/>
            <person name="Otillar R.P."/>
            <person name="Pangilinan J."/>
            <person name="Peng Y."/>
            <person name="Rokas A."/>
            <person name="Rosa C.A."/>
            <person name="Scheuner C."/>
            <person name="Sibirny A.A."/>
            <person name="Slot J.C."/>
            <person name="Stielow J.B."/>
            <person name="Sun H."/>
            <person name="Kurtzman C.P."/>
            <person name="Blackwell M."/>
            <person name="Grigoriev I.V."/>
            <person name="Jeffries T.W."/>
        </authorList>
    </citation>
    <scope>NUCLEOTIDE SEQUENCE [LARGE SCALE GENOMIC DNA]</scope>
    <source>
        <strain evidence="13">NRRL YB-2248</strain>
    </source>
</reference>
<accession>A0A1E4T5D8</accession>
<dbReference type="Pfam" id="PF04095">
    <property type="entry name" value="NAPRTase"/>
    <property type="match status" value="1"/>
</dbReference>
<evidence type="ECO:0000256" key="1">
    <source>
        <dbReference type="ARBA" id="ARBA00004952"/>
    </source>
</evidence>
<comment type="PTM">
    <text evidence="9">Transiently phosphorylated on a His residue during the reaction cycle. Phosphorylation strongly increases the affinity for substrates and increases the rate of nicotinate D-ribonucleotide production. Dephosphorylation regenerates the low-affinity form of the enzyme, leading to product release.</text>
</comment>
<dbReference type="GO" id="GO:0016740">
    <property type="term" value="F:transferase activity"/>
    <property type="evidence" value="ECO:0007669"/>
    <property type="project" value="UniProtKB-KW"/>
</dbReference>
<dbReference type="EMBL" id="KV453849">
    <property type="protein sequence ID" value="ODV86955.1"/>
    <property type="molecule type" value="Genomic_DNA"/>
</dbReference>
<name>A0A1E4T5D8_9ASCO</name>
<sequence length="416" mass="46929">MSIEPVIVSLLDTDLYKLTMHAAIYSNFPTATCEFVYTNRTPSMKLNEEAIEWLKFQINKLGDLRFSKEEIEYLKSAVPYLPSKYFEFMETFKLDPETQITLLNTDRPEEFGLVIKGLWIDTTLYEIPLLSLISEAYFKFVDTNWTYDGQVERAKAKATKLINNGCPFSEFGTRRRRSVEAHRSVMEGLCEASREAAEDKGGLFLGTSNVYFAKQFGVKPSGTVAHEWMMGIAAISQDYTNANKLAMDYWLKTMGNKNAGLALTDTFGTDAFLKVFTSPYTDYYAGVRQDSGSPLEYTDKIANHFYNVLGLPKFSKIICYSDSLNVDRCIEYKAKADSVGLKAIFGIGTNLSNDFDNSPPLNIVIKLKSANGNPAIKISDNMGKNMGDPATVKRVKQELGYLERDWKEGDEAHRWG</sequence>
<dbReference type="InterPro" id="IPR006406">
    <property type="entry name" value="Nic_PRibTrfase"/>
</dbReference>
<evidence type="ECO:0000256" key="4">
    <source>
        <dbReference type="ARBA" id="ARBA00022553"/>
    </source>
</evidence>
<keyword evidence="6 9" id="KW-0662">Pyridine nucleotide biosynthesis</keyword>
<keyword evidence="5 9" id="KW-0436">Ligase</keyword>
<dbReference type="GO" id="GO:0034355">
    <property type="term" value="P:NAD+ biosynthetic process via the salvage pathway"/>
    <property type="evidence" value="ECO:0007669"/>
    <property type="project" value="TreeGrafter"/>
</dbReference>
<evidence type="ECO:0000259" key="11">
    <source>
        <dbReference type="Pfam" id="PF17767"/>
    </source>
</evidence>
<evidence type="ECO:0000313" key="13">
    <source>
        <dbReference type="Proteomes" id="UP000094801"/>
    </source>
</evidence>
<organism evidence="12 13">
    <name type="scientific">[Candida] arabinofermentans NRRL YB-2248</name>
    <dbReference type="NCBI Taxonomy" id="983967"/>
    <lineage>
        <taxon>Eukaryota</taxon>
        <taxon>Fungi</taxon>
        <taxon>Dikarya</taxon>
        <taxon>Ascomycota</taxon>
        <taxon>Saccharomycotina</taxon>
        <taxon>Pichiomycetes</taxon>
        <taxon>Pichiales</taxon>
        <taxon>Pichiaceae</taxon>
        <taxon>Ogataea</taxon>
        <taxon>Ogataea/Candida clade</taxon>
    </lineage>
</organism>
<comment type="function">
    <text evidence="9">Catalyzes the synthesis of beta-nicotinate D-ribonucleotide from nicotinate and 5-phospho-D-ribose 1-phosphate at the expense of ATP.</text>
</comment>
<dbReference type="NCBIfam" id="TIGR01514">
    <property type="entry name" value="NAPRTase"/>
    <property type="match status" value="1"/>
</dbReference>
<dbReference type="SUPFAM" id="SSF51690">
    <property type="entry name" value="Nicotinate/Quinolinate PRTase C-terminal domain-like"/>
    <property type="match status" value="1"/>
</dbReference>
<evidence type="ECO:0000256" key="9">
    <source>
        <dbReference type="RuleBase" id="RU003838"/>
    </source>
</evidence>
<dbReference type="PANTHER" id="PTHR11098">
    <property type="entry name" value="NICOTINATE PHOSPHORIBOSYLTRANSFERASE"/>
    <property type="match status" value="1"/>
</dbReference>
<feature type="domain" description="Nicotinate/nicotinamide phosphoribosyltransferase" evidence="10">
    <location>
        <begin position="168"/>
        <end position="400"/>
    </location>
</feature>
<keyword evidence="4" id="KW-0597">Phosphoprotein</keyword>
<dbReference type="UniPathway" id="UPA00253">
    <property type="reaction ID" value="UER00457"/>
</dbReference>
<dbReference type="Gene3D" id="3.20.140.10">
    <property type="entry name" value="nicotinate phosphoribosyltransferase"/>
    <property type="match status" value="1"/>
</dbReference>